<protein>
    <recommendedName>
        <fullName evidence="4">phosphopyruvate hydratase</fullName>
        <ecNumber evidence="4">4.2.1.11</ecNumber>
    </recommendedName>
</protein>
<feature type="domain" description="Enolase N-terminal" evidence="9">
    <location>
        <begin position="4"/>
        <end position="133"/>
    </location>
</feature>
<dbReference type="FunFam" id="3.30.390.10:FF:000001">
    <property type="entry name" value="Enolase"/>
    <property type="match status" value="1"/>
</dbReference>
<dbReference type="InterPro" id="IPR036849">
    <property type="entry name" value="Enolase-like_C_sf"/>
</dbReference>
<dbReference type="EMBL" id="LAZR01021309">
    <property type="protein sequence ID" value="KKL85778.1"/>
    <property type="molecule type" value="Genomic_DNA"/>
</dbReference>
<evidence type="ECO:0000256" key="1">
    <source>
        <dbReference type="ARBA" id="ARBA00001946"/>
    </source>
</evidence>
<feature type="non-terminal residue" evidence="10">
    <location>
        <position position="316"/>
    </location>
</feature>
<comment type="caution">
    <text evidence="10">The sequence shown here is derived from an EMBL/GenBank/DDBJ whole genome shotgun (WGS) entry which is preliminary data.</text>
</comment>
<evidence type="ECO:0000256" key="6">
    <source>
        <dbReference type="ARBA" id="ARBA00023152"/>
    </source>
</evidence>
<evidence type="ECO:0000259" key="9">
    <source>
        <dbReference type="SMART" id="SM01193"/>
    </source>
</evidence>
<dbReference type="PRINTS" id="PR00148">
    <property type="entry name" value="ENOLASE"/>
</dbReference>
<dbReference type="InterPro" id="IPR000941">
    <property type="entry name" value="Enolase"/>
</dbReference>
<dbReference type="Gene3D" id="3.30.390.10">
    <property type="entry name" value="Enolase-like, N-terminal domain"/>
    <property type="match status" value="1"/>
</dbReference>
<dbReference type="SUPFAM" id="SSF54826">
    <property type="entry name" value="Enolase N-terminal domain-like"/>
    <property type="match status" value="1"/>
</dbReference>
<evidence type="ECO:0000256" key="7">
    <source>
        <dbReference type="ARBA" id="ARBA00023239"/>
    </source>
</evidence>
<evidence type="ECO:0000256" key="2">
    <source>
        <dbReference type="ARBA" id="ARBA00005031"/>
    </source>
</evidence>
<evidence type="ECO:0000256" key="4">
    <source>
        <dbReference type="ARBA" id="ARBA00012058"/>
    </source>
</evidence>
<dbReference type="EC" id="4.2.1.11" evidence="4"/>
<dbReference type="PANTHER" id="PTHR11902:SF1">
    <property type="entry name" value="ENOLASE"/>
    <property type="match status" value="1"/>
</dbReference>
<dbReference type="SUPFAM" id="SSF51604">
    <property type="entry name" value="Enolase C-terminal domain-like"/>
    <property type="match status" value="1"/>
</dbReference>
<gene>
    <name evidence="10" type="ORF">LCGC14_1951350</name>
</gene>
<evidence type="ECO:0000256" key="3">
    <source>
        <dbReference type="ARBA" id="ARBA00009604"/>
    </source>
</evidence>
<dbReference type="GO" id="GO:0004634">
    <property type="term" value="F:phosphopyruvate hydratase activity"/>
    <property type="evidence" value="ECO:0007669"/>
    <property type="project" value="UniProtKB-EC"/>
</dbReference>
<dbReference type="InterPro" id="IPR020810">
    <property type="entry name" value="Enolase_C"/>
</dbReference>
<dbReference type="SMART" id="SM01192">
    <property type="entry name" value="Enolase_C"/>
    <property type="match status" value="1"/>
</dbReference>
<dbReference type="GO" id="GO:0000287">
    <property type="term" value="F:magnesium ion binding"/>
    <property type="evidence" value="ECO:0007669"/>
    <property type="project" value="InterPro"/>
</dbReference>
<accession>A0A0F9FHN0</accession>
<evidence type="ECO:0000256" key="5">
    <source>
        <dbReference type="ARBA" id="ARBA00022842"/>
    </source>
</evidence>
<dbReference type="GO" id="GO:0006096">
    <property type="term" value="P:glycolytic process"/>
    <property type="evidence" value="ECO:0007669"/>
    <property type="project" value="UniProtKB-UniPathway"/>
</dbReference>
<dbReference type="Pfam" id="PF03952">
    <property type="entry name" value="Enolase_N"/>
    <property type="match status" value="1"/>
</dbReference>
<organism evidence="10">
    <name type="scientific">marine sediment metagenome</name>
    <dbReference type="NCBI Taxonomy" id="412755"/>
    <lineage>
        <taxon>unclassified sequences</taxon>
        <taxon>metagenomes</taxon>
        <taxon>ecological metagenomes</taxon>
    </lineage>
</organism>
<comment type="similarity">
    <text evidence="3">Belongs to the enolase family.</text>
</comment>
<comment type="cofactor">
    <cofactor evidence="1">
        <name>Mg(2+)</name>
        <dbReference type="ChEBI" id="CHEBI:18420"/>
    </cofactor>
</comment>
<evidence type="ECO:0000313" key="10">
    <source>
        <dbReference type="EMBL" id="KKL85778.1"/>
    </source>
</evidence>
<reference evidence="10" key="1">
    <citation type="journal article" date="2015" name="Nature">
        <title>Complex archaea that bridge the gap between prokaryotes and eukaryotes.</title>
        <authorList>
            <person name="Spang A."/>
            <person name="Saw J.H."/>
            <person name="Jorgensen S.L."/>
            <person name="Zaremba-Niedzwiedzka K."/>
            <person name="Martijn J."/>
            <person name="Lind A.E."/>
            <person name="van Eijk R."/>
            <person name="Schleper C."/>
            <person name="Guy L."/>
            <person name="Ettema T.J."/>
        </authorList>
    </citation>
    <scope>NUCLEOTIDE SEQUENCE</scope>
</reference>
<dbReference type="CDD" id="cd03313">
    <property type="entry name" value="enolase"/>
    <property type="match status" value="1"/>
</dbReference>
<dbReference type="InterPro" id="IPR029017">
    <property type="entry name" value="Enolase-like_N"/>
</dbReference>
<dbReference type="SFLD" id="SFLDS00001">
    <property type="entry name" value="Enolase"/>
    <property type="match status" value="1"/>
</dbReference>
<keyword evidence="7" id="KW-0456">Lyase</keyword>
<dbReference type="GO" id="GO:0000015">
    <property type="term" value="C:phosphopyruvate hydratase complex"/>
    <property type="evidence" value="ECO:0007669"/>
    <property type="project" value="InterPro"/>
</dbReference>
<dbReference type="InterPro" id="IPR020811">
    <property type="entry name" value="Enolase_N"/>
</dbReference>
<name>A0A0F9FHN0_9ZZZZ</name>
<feature type="domain" description="Enolase C-terminal TIM barrel" evidence="8">
    <location>
        <begin position="138"/>
        <end position="316"/>
    </location>
</feature>
<comment type="pathway">
    <text evidence="2">Carbohydrate degradation; glycolysis; pyruvate from D-glyceraldehyde 3-phosphate: step 4/5.</text>
</comment>
<proteinExistence type="inferred from homology"/>
<evidence type="ECO:0000259" key="8">
    <source>
        <dbReference type="SMART" id="SM01192"/>
    </source>
</evidence>
<dbReference type="Gene3D" id="3.20.20.120">
    <property type="entry name" value="Enolase-like C-terminal domain"/>
    <property type="match status" value="1"/>
</dbReference>
<dbReference type="Pfam" id="PF00113">
    <property type="entry name" value="Enolase_C"/>
    <property type="match status" value="1"/>
</dbReference>
<dbReference type="NCBIfam" id="TIGR01060">
    <property type="entry name" value="eno"/>
    <property type="match status" value="1"/>
</dbReference>
<sequence>MSHIVEVKGREILDSRGNPTIEVDVKLDSDAFGRAQVPSGASTGAFEALEMRDNDERYNGKGVQNAVSNINEIIGPKLLGTDASAQREIDAEILSLDGTENKEKLGANALLGVSLAVSKAAADDKKMSLYKYLGGVEANILPVPLMNIINGGEHADNNVDLQEFMIAPAGASSFKEALRTGAEIYHALKKVLHGLGLNTAVGDEGGFAPDLKSNSQAVEVIIEAISEAGYEAGKDVFIALDPASTEYYEDGKYVLKSENRSLSSEEMVDFYADWVEKYPIFSIEDGMAEEDWDGWKMLTERIGDKVQIVGDDLFVT</sequence>
<keyword evidence="5" id="KW-0460">Magnesium</keyword>
<dbReference type="AlphaFoldDB" id="A0A0F9FHN0"/>
<keyword evidence="6" id="KW-0324">Glycolysis</keyword>
<dbReference type="UniPathway" id="UPA00109">
    <property type="reaction ID" value="UER00187"/>
</dbReference>
<dbReference type="SMART" id="SM01193">
    <property type="entry name" value="Enolase_N"/>
    <property type="match status" value="1"/>
</dbReference>
<dbReference type="PANTHER" id="PTHR11902">
    <property type="entry name" value="ENOLASE"/>
    <property type="match status" value="1"/>
</dbReference>